<name>A0ABV0NG92_9TELE</name>
<dbReference type="EMBL" id="JAHRIO010033396">
    <property type="protein sequence ID" value="MEQ2169603.1"/>
    <property type="molecule type" value="Genomic_DNA"/>
</dbReference>
<dbReference type="Gene3D" id="3.40.50.300">
    <property type="entry name" value="P-loop containing nucleotide triphosphate hydrolases"/>
    <property type="match status" value="1"/>
</dbReference>
<reference evidence="2 3" key="1">
    <citation type="submission" date="2021-06" db="EMBL/GenBank/DDBJ databases">
        <authorList>
            <person name="Palmer J.M."/>
        </authorList>
    </citation>
    <scope>NUCLEOTIDE SEQUENCE [LARGE SCALE GENOMIC DNA]</scope>
    <source>
        <strain evidence="2 3">GA_2019</strain>
        <tissue evidence="2">Muscle</tissue>
    </source>
</reference>
<feature type="non-terminal residue" evidence="2">
    <location>
        <position position="88"/>
    </location>
</feature>
<gene>
    <name evidence="2" type="ORF">GOODEAATRI_026895</name>
</gene>
<evidence type="ECO:0000313" key="3">
    <source>
        <dbReference type="Proteomes" id="UP001476798"/>
    </source>
</evidence>
<sequence>MQYLFIVSSEDIHHTSILLSQGTFSWQGSDCREVGETENEVGKGSLLLHSLNLHVTKGSLVAVVGKVGCGKSSLLAAITGELSRYVFF</sequence>
<dbReference type="SUPFAM" id="SSF52540">
    <property type="entry name" value="P-loop containing nucleoside triphosphate hydrolases"/>
    <property type="match status" value="1"/>
</dbReference>
<dbReference type="Proteomes" id="UP001476798">
    <property type="component" value="Unassembled WGS sequence"/>
</dbReference>
<proteinExistence type="predicted"/>
<accession>A0ABV0NG92</accession>
<keyword evidence="3" id="KW-1185">Reference proteome</keyword>
<comment type="caution">
    <text evidence="2">The sequence shown here is derived from an EMBL/GenBank/DDBJ whole genome shotgun (WGS) entry which is preliminary data.</text>
</comment>
<evidence type="ECO:0000259" key="1">
    <source>
        <dbReference type="Pfam" id="PF00005"/>
    </source>
</evidence>
<dbReference type="InterPro" id="IPR027417">
    <property type="entry name" value="P-loop_NTPase"/>
</dbReference>
<organism evidence="2 3">
    <name type="scientific">Goodea atripinnis</name>
    <dbReference type="NCBI Taxonomy" id="208336"/>
    <lineage>
        <taxon>Eukaryota</taxon>
        <taxon>Metazoa</taxon>
        <taxon>Chordata</taxon>
        <taxon>Craniata</taxon>
        <taxon>Vertebrata</taxon>
        <taxon>Euteleostomi</taxon>
        <taxon>Actinopterygii</taxon>
        <taxon>Neopterygii</taxon>
        <taxon>Teleostei</taxon>
        <taxon>Neoteleostei</taxon>
        <taxon>Acanthomorphata</taxon>
        <taxon>Ovalentaria</taxon>
        <taxon>Atherinomorphae</taxon>
        <taxon>Cyprinodontiformes</taxon>
        <taxon>Goodeidae</taxon>
        <taxon>Goodea</taxon>
    </lineage>
</organism>
<dbReference type="InterPro" id="IPR003439">
    <property type="entry name" value="ABC_transporter-like_ATP-bd"/>
</dbReference>
<dbReference type="Pfam" id="PF00005">
    <property type="entry name" value="ABC_tran"/>
    <property type="match status" value="1"/>
</dbReference>
<protein>
    <recommendedName>
        <fullName evidence="1">ABC transporter domain-containing protein</fullName>
    </recommendedName>
</protein>
<feature type="domain" description="ABC transporter" evidence="1">
    <location>
        <begin position="48"/>
        <end position="83"/>
    </location>
</feature>
<evidence type="ECO:0000313" key="2">
    <source>
        <dbReference type="EMBL" id="MEQ2169603.1"/>
    </source>
</evidence>